<evidence type="ECO:0000313" key="3">
    <source>
        <dbReference type="Proteomes" id="UP001295794"/>
    </source>
</evidence>
<gene>
    <name evidence="2" type="ORF">MYCIT1_LOCUS24311</name>
</gene>
<name>A0AAD2HJM3_9AGAR</name>
<evidence type="ECO:0000256" key="1">
    <source>
        <dbReference type="SAM" id="MobiDB-lite"/>
    </source>
</evidence>
<reference evidence="2" key="1">
    <citation type="submission" date="2023-11" db="EMBL/GenBank/DDBJ databases">
        <authorList>
            <person name="De Vega J J."/>
            <person name="De Vega J J."/>
        </authorList>
    </citation>
    <scope>NUCLEOTIDE SEQUENCE</scope>
</reference>
<dbReference type="Proteomes" id="UP001295794">
    <property type="component" value="Unassembled WGS sequence"/>
</dbReference>
<dbReference type="EMBL" id="CAVNYO010000405">
    <property type="protein sequence ID" value="CAK5276196.1"/>
    <property type="molecule type" value="Genomic_DNA"/>
</dbReference>
<organism evidence="2 3">
    <name type="scientific">Mycena citricolor</name>
    <dbReference type="NCBI Taxonomy" id="2018698"/>
    <lineage>
        <taxon>Eukaryota</taxon>
        <taxon>Fungi</taxon>
        <taxon>Dikarya</taxon>
        <taxon>Basidiomycota</taxon>
        <taxon>Agaricomycotina</taxon>
        <taxon>Agaricomycetes</taxon>
        <taxon>Agaricomycetidae</taxon>
        <taxon>Agaricales</taxon>
        <taxon>Marasmiineae</taxon>
        <taxon>Mycenaceae</taxon>
        <taxon>Mycena</taxon>
    </lineage>
</organism>
<accession>A0AAD2HJM3</accession>
<feature type="non-terminal residue" evidence="2">
    <location>
        <position position="1"/>
    </location>
</feature>
<comment type="caution">
    <text evidence="2">The sequence shown here is derived from an EMBL/GenBank/DDBJ whole genome shotgun (WGS) entry which is preliminary data.</text>
</comment>
<keyword evidence="3" id="KW-1185">Reference proteome</keyword>
<dbReference type="AlphaFoldDB" id="A0AAD2HJM3"/>
<protein>
    <submittedName>
        <fullName evidence="2">Uncharacterized protein</fullName>
    </submittedName>
</protein>
<evidence type="ECO:0000313" key="2">
    <source>
        <dbReference type="EMBL" id="CAK5276196.1"/>
    </source>
</evidence>
<feature type="region of interest" description="Disordered" evidence="1">
    <location>
        <begin position="47"/>
        <end position="81"/>
    </location>
</feature>
<sequence>MCPSVIRHTPLEDDLFLITPQNMPRFLTDVHNVISLDRPCLSMSMRRKTVKKTPREVEEVATGLGPQNRERRSSSCLPNSSEPMAQVTHVLTVLVVDHENVGFCPVLCSRLPANADPWIGHFEAKTLFTTSSPGFDMCDLPLCWLRVLGWFFDQFSGQSPPASGKNVSEADTGEVGEGD</sequence>
<proteinExistence type="predicted"/>
<feature type="region of interest" description="Disordered" evidence="1">
    <location>
        <begin position="159"/>
        <end position="179"/>
    </location>
</feature>